<dbReference type="SUPFAM" id="SSF55961">
    <property type="entry name" value="Bet v1-like"/>
    <property type="match status" value="1"/>
</dbReference>
<feature type="chain" id="PRO_5031479536" description="START domain-containing protein" evidence="1">
    <location>
        <begin position="22"/>
        <end position="220"/>
    </location>
</feature>
<dbReference type="RefSeq" id="WP_183408701.1">
    <property type="nucleotide sequence ID" value="NZ_JACHWY010000001.1"/>
</dbReference>
<reference evidence="3 4" key="1">
    <citation type="submission" date="2020-08" db="EMBL/GenBank/DDBJ databases">
        <title>Genomic Encyclopedia of Type Strains, Phase III (KMG-III): the genomes of soil and plant-associated and newly described type strains.</title>
        <authorList>
            <person name="Whitman W."/>
        </authorList>
    </citation>
    <scope>NUCLEOTIDE SEQUENCE [LARGE SCALE GENOMIC DNA]</scope>
    <source>
        <strain evidence="3 4">CECT 8654</strain>
    </source>
</reference>
<evidence type="ECO:0000256" key="1">
    <source>
        <dbReference type="SAM" id="SignalP"/>
    </source>
</evidence>
<gene>
    <name evidence="3" type="ORF">FHR99_000220</name>
</gene>
<dbReference type="InterPro" id="IPR002913">
    <property type="entry name" value="START_lipid-bd_dom"/>
</dbReference>
<dbReference type="PIRSF" id="PIRSF039033">
    <property type="entry name" value="START_dom"/>
    <property type="match status" value="1"/>
</dbReference>
<comment type="caution">
    <text evidence="3">The sequence shown here is derived from an EMBL/GenBank/DDBJ whole genome shotgun (WGS) entry which is preliminary data.</text>
</comment>
<keyword evidence="4" id="KW-1185">Reference proteome</keyword>
<dbReference type="GO" id="GO:0008289">
    <property type="term" value="F:lipid binding"/>
    <property type="evidence" value="ECO:0007669"/>
    <property type="project" value="InterPro"/>
</dbReference>
<feature type="domain" description="START" evidence="2">
    <location>
        <begin position="1"/>
        <end position="214"/>
    </location>
</feature>
<organism evidence="3 4">
    <name type="scientific">Litorivivens lipolytica</name>
    <dbReference type="NCBI Taxonomy" id="1524264"/>
    <lineage>
        <taxon>Bacteria</taxon>
        <taxon>Pseudomonadati</taxon>
        <taxon>Pseudomonadota</taxon>
        <taxon>Gammaproteobacteria</taxon>
        <taxon>Litorivivens</taxon>
    </lineage>
</organism>
<evidence type="ECO:0000313" key="3">
    <source>
        <dbReference type="EMBL" id="MBB3045984.1"/>
    </source>
</evidence>
<dbReference type="InterPro" id="IPR051213">
    <property type="entry name" value="START_lipid_transfer"/>
</dbReference>
<dbReference type="PANTHER" id="PTHR19308">
    <property type="entry name" value="PHOSPHATIDYLCHOLINE TRANSFER PROTEIN"/>
    <property type="match status" value="1"/>
</dbReference>
<dbReference type="Proteomes" id="UP000537130">
    <property type="component" value="Unassembled WGS sequence"/>
</dbReference>
<evidence type="ECO:0000313" key="4">
    <source>
        <dbReference type="Proteomes" id="UP000537130"/>
    </source>
</evidence>
<dbReference type="InterPro" id="IPR023393">
    <property type="entry name" value="START-like_dom_sf"/>
</dbReference>
<feature type="signal peptide" evidence="1">
    <location>
        <begin position="1"/>
        <end position="21"/>
    </location>
</feature>
<proteinExistence type="predicted"/>
<dbReference type="AlphaFoldDB" id="A0A7W4W237"/>
<dbReference type="Pfam" id="PF01852">
    <property type="entry name" value="START"/>
    <property type="match status" value="1"/>
</dbReference>
<dbReference type="InterPro" id="IPR028347">
    <property type="entry name" value="START_dom_prot"/>
</dbReference>
<name>A0A7W4W237_9GAMM</name>
<dbReference type="PANTHER" id="PTHR19308:SF14">
    <property type="entry name" value="START DOMAIN-CONTAINING PROTEIN"/>
    <property type="match status" value="1"/>
</dbReference>
<dbReference type="EMBL" id="JACHWY010000001">
    <property type="protein sequence ID" value="MBB3045984.1"/>
    <property type="molecule type" value="Genomic_DNA"/>
</dbReference>
<evidence type="ECO:0000259" key="2">
    <source>
        <dbReference type="PROSITE" id="PS50848"/>
    </source>
</evidence>
<accession>A0A7W4W237</accession>
<protein>
    <recommendedName>
        <fullName evidence="2">START domain-containing protein</fullName>
    </recommendedName>
</protein>
<keyword evidence="1" id="KW-0732">Signal</keyword>
<dbReference type="PROSITE" id="PS50848">
    <property type="entry name" value="START"/>
    <property type="match status" value="1"/>
</dbReference>
<dbReference type="Gene3D" id="3.30.530.20">
    <property type="match status" value="1"/>
</dbReference>
<dbReference type="CDD" id="cd08876">
    <property type="entry name" value="START_1"/>
    <property type="match status" value="1"/>
</dbReference>
<sequence length="220" mass="24685">MTLFKTALIGVLMALPLLASAADGWELEKDSDGVKVYTREVENSQFKAFKGESVLEVELNRAMALMDDTAACPQWMHACKSPVLIRKLTPLKRYTYMVNDFPWPAKDRALLLTATITQKLPERVVTVSLEALAPESLEPSDRSKLPEEKGVVLIEQAKGLFRFTPLGDNRTHVEYQMHLDPNGTLPASLVNAMLVDTPFNTLKAMQDIVKAEKYTDFRPF</sequence>
<dbReference type="GO" id="GO:0005737">
    <property type="term" value="C:cytoplasm"/>
    <property type="evidence" value="ECO:0007669"/>
    <property type="project" value="UniProtKB-ARBA"/>
</dbReference>